<dbReference type="PANTHER" id="PTHR34979">
    <property type="entry name" value="INNER MEMBRANE PROTEIN YGAZ"/>
    <property type="match status" value="1"/>
</dbReference>
<evidence type="ECO:0000256" key="7">
    <source>
        <dbReference type="ARBA" id="ARBA00023136"/>
    </source>
</evidence>
<reference evidence="9 10" key="1">
    <citation type="submission" date="2016-10" db="EMBL/GenBank/DDBJ databases">
        <authorList>
            <person name="de Groot N.N."/>
        </authorList>
    </citation>
    <scope>NUCLEOTIDE SEQUENCE [LARGE SCALE GENOMIC DNA]</scope>
    <source>
        <strain evidence="9 10">DSM 17813</strain>
    </source>
</reference>
<dbReference type="InterPro" id="IPR011606">
    <property type="entry name" value="Brnchd-chn_aa_trnsp_permease"/>
</dbReference>
<evidence type="ECO:0000313" key="10">
    <source>
        <dbReference type="Proteomes" id="UP000182146"/>
    </source>
</evidence>
<proteinExistence type="inferred from homology"/>
<keyword evidence="4" id="KW-1003">Cell membrane</keyword>
<name>A0A1G9R655_9BACT</name>
<dbReference type="AlphaFoldDB" id="A0A1G9R655"/>
<feature type="transmembrane region" description="Helical" evidence="8">
    <location>
        <begin position="209"/>
        <end position="225"/>
    </location>
</feature>
<evidence type="ECO:0000256" key="8">
    <source>
        <dbReference type="SAM" id="Phobius"/>
    </source>
</evidence>
<keyword evidence="6 8" id="KW-1133">Transmembrane helix</keyword>
<dbReference type="STRING" id="392333.SAMN05660860_02038"/>
<gene>
    <name evidence="9" type="ORF">SAMN05660860_02038</name>
</gene>
<evidence type="ECO:0000256" key="4">
    <source>
        <dbReference type="ARBA" id="ARBA00022475"/>
    </source>
</evidence>
<feature type="transmembrane region" description="Helical" evidence="8">
    <location>
        <begin position="43"/>
        <end position="68"/>
    </location>
</feature>
<dbReference type="Pfam" id="PF03591">
    <property type="entry name" value="AzlC"/>
    <property type="match status" value="1"/>
</dbReference>
<sequence length="233" mass="25265">MMDEQKKTNVLRQGVAAAWPICLGYFPLGLALGVLAQKAEIPWWAVAMMSVLVFAGSAQFICVAMLAAGASMPAIILTTFFVNLRHVLMSSALAVYLQGVSRRFLALYSYGVTDESFAVNLTRFRAGAWDRWRALIVNHLANSVWILATICGTLVGQFVPPGALGIDYALTAMFICLLVLQLQGAIYLLTAVIAGALAVVWYLTIPGDSYIVGASISAATMGYILKRRLRREP</sequence>
<feature type="transmembrane region" description="Helical" evidence="8">
    <location>
        <begin position="74"/>
        <end position="97"/>
    </location>
</feature>
<evidence type="ECO:0000313" key="9">
    <source>
        <dbReference type="EMBL" id="SDM18718.1"/>
    </source>
</evidence>
<comment type="subcellular location">
    <subcellularLocation>
        <location evidence="1">Cell membrane</location>
        <topology evidence="1">Multi-pass membrane protein</topology>
    </subcellularLocation>
</comment>
<dbReference type="GO" id="GO:0005886">
    <property type="term" value="C:plasma membrane"/>
    <property type="evidence" value="ECO:0007669"/>
    <property type="project" value="UniProtKB-SubCell"/>
</dbReference>
<protein>
    <submittedName>
        <fullName evidence="9">4-azaleucine resistance probable transporter AzlC</fullName>
    </submittedName>
</protein>
<accession>A0A1G9R655</accession>
<keyword evidence="7 8" id="KW-0472">Membrane</keyword>
<feature type="transmembrane region" description="Helical" evidence="8">
    <location>
        <begin position="185"/>
        <end position="203"/>
    </location>
</feature>
<dbReference type="EMBL" id="FNGU01000004">
    <property type="protein sequence ID" value="SDM18718.1"/>
    <property type="molecule type" value="Genomic_DNA"/>
</dbReference>
<dbReference type="GO" id="GO:1903785">
    <property type="term" value="P:L-valine transmembrane transport"/>
    <property type="evidence" value="ECO:0007669"/>
    <property type="project" value="TreeGrafter"/>
</dbReference>
<feature type="transmembrane region" description="Helical" evidence="8">
    <location>
        <begin position="162"/>
        <end position="180"/>
    </location>
</feature>
<evidence type="ECO:0000256" key="1">
    <source>
        <dbReference type="ARBA" id="ARBA00004651"/>
    </source>
</evidence>
<keyword evidence="5 8" id="KW-0812">Transmembrane</keyword>
<evidence type="ECO:0000256" key="5">
    <source>
        <dbReference type="ARBA" id="ARBA00022692"/>
    </source>
</evidence>
<feature type="transmembrane region" description="Helical" evidence="8">
    <location>
        <begin position="135"/>
        <end position="156"/>
    </location>
</feature>
<dbReference type="PANTHER" id="PTHR34979:SF1">
    <property type="entry name" value="INNER MEMBRANE PROTEIN YGAZ"/>
    <property type="match status" value="1"/>
</dbReference>
<keyword evidence="3" id="KW-0813">Transport</keyword>
<dbReference type="Proteomes" id="UP000182146">
    <property type="component" value="Unassembled WGS sequence"/>
</dbReference>
<feature type="transmembrane region" description="Helical" evidence="8">
    <location>
        <begin position="16"/>
        <end position="36"/>
    </location>
</feature>
<comment type="similarity">
    <text evidence="2">Belongs to the AzlC family.</text>
</comment>
<evidence type="ECO:0000256" key="2">
    <source>
        <dbReference type="ARBA" id="ARBA00010735"/>
    </source>
</evidence>
<organism evidence="9 10">
    <name type="scientific">Geoalkalibacter ferrihydriticus</name>
    <dbReference type="NCBI Taxonomy" id="392333"/>
    <lineage>
        <taxon>Bacteria</taxon>
        <taxon>Pseudomonadati</taxon>
        <taxon>Thermodesulfobacteriota</taxon>
        <taxon>Desulfuromonadia</taxon>
        <taxon>Desulfuromonadales</taxon>
        <taxon>Geoalkalibacteraceae</taxon>
        <taxon>Geoalkalibacter</taxon>
    </lineage>
</organism>
<evidence type="ECO:0000256" key="3">
    <source>
        <dbReference type="ARBA" id="ARBA00022448"/>
    </source>
</evidence>
<evidence type="ECO:0000256" key="6">
    <source>
        <dbReference type="ARBA" id="ARBA00022989"/>
    </source>
</evidence>